<keyword evidence="10" id="KW-0472">Membrane</keyword>
<reference evidence="14" key="1">
    <citation type="submission" date="2021-06" db="EMBL/GenBank/DDBJ databases">
        <authorList>
            <person name="Hodson N. C."/>
            <person name="Mongue J. A."/>
            <person name="Jaron S. K."/>
        </authorList>
    </citation>
    <scope>NUCLEOTIDE SEQUENCE</scope>
</reference>
<evidence type="ECO:0000313" key="15">
    <source>
        <dbReference type="Proteomes" id="UP000708208"/>
    </source>
</evidence>
<proteinExistence type="predicted"/>
<evidence type="ECO:0000256" key="4">
    <source>
        <dbReference type="ARBA" id="ARBA00022723"/>
    </source>
</evidence>
<dbReference type="InterPro" id="IPR037749">
    <property type="entry name" value="Ext_Synaptotagmin_C2B"/>
</dbReference>
<comment type="caution">
    <text evidence="14">The sequence shown here is derived from an EMBL/GenBank/DDBJ whole genome shotgun (WGS) entry which is preliminary data.</text>
</comment>
<dbReference type="InterPro" id="IPR031468">
    <property type="entry name" value="SMP_LBD"/>
</dbReference>
<dbReference type="GO" id="GO:0008429">
    <property type="term" value="F:phosphatidylethanolamine binding"/>
    <property type="evidence" value="ECO:0007669"/>
    <property type="project" value="TreeGrafter"/>
</dbReference>
<dbReference type="GO" id="GO:0035091">
    <property type="term" value="F:phosphatidylinositol binding"/>
    <property type="evidence" value="ECO:0007669"/>
    <property type="project" value="TreeGrafter"/>
</dbReference>
<evidence type="ECO:0000256" key="8">
    <source>
        <dbReference type="ARBA" id="ARBA00023055"/>
    </source>
</evidence>
<evidence type="ECO:0008006" key="16">
    <source>
        <dbReference type="Google" id="ProtNLM"/>
    </source>
</evidence>
<keyword evidence="15" id="KW-1185">Reference proteome</keyword>
<dbReference type="OrthoDB" id="1029639at2759"/>
<protein>
    <recommendedName>
        <fullName evidence="16">Extended synaptotagmin-2</fullName>
    </recommendedName>
</protein>
<dbReference type="GO" id="GO:0005544">
    <property type="term" value="F:calcium-dependent phospholipid binding"/>
    <property type="evidence" value="ECO:0007669"/>
    <property type="project" value="TreeGrafter"/>
</dbReference>
<dbReference type="PROSITE" id="PS50004">
    <property type="entry name" value="C2"/>
    <property type="match status" value="3"/>
</dbReference>
<dbReference type="Pfam" id="PF17047">
    <property type="entry name" value="SMP_LBD"/>
    <property type="match status" value="1"/>
</dbReference>
<dbReference type="GO" id="GO:0061817">
    <property type="term" value="P:endoplasmic reticulum-plasma membrane tethering"/>
    <property type="evidence" value="ECO:0007669"/>
    <property type="project" value="InterPro"/>
</dbReference>
<evidence type="ECO:0000256" key="9">
    <source>
        <dbReference type="ARBA" id="ARBA00023121"/>
    </source>
</evidence>
<name>A0A8J2P0W8_9HEXA</name>
<keyword evidence="3" id="KW-0812">Transmembrane</keyword>
<dbReference type="AlphaFoldDB" id="A0A8J2P0W8"/>
<evidence type="ECO:0000256" key="5">
    <source>
        <dbReference type="ARBA" id="ARBA00022737"/>
    </source>
</evidence>
<evidence type="ECO:0000313" key="14">
    <source>
        <dbReference type="EMBL" id="CAG7726679.1"/>
    </source>
</evidence>
<dbReference type="PROSITE" id="PS51847">
    <property type="entry name" value="SMP"/>
    <property type="match status" value="1"/>
</dbReference>
<evidence type="ECO:0000256" key="1">
    <source>
        <dbReference type="ARBA" id="ARBA00004370"/>
    </source>
</evidence>
<dbReference type="CDD" id="cd04050">
    <property type="entry name" value="C2B_Synaptotagmin-like"/>
    <property type="match status" value="1"/>
</dbReference>
<feature type="domain" description="C2" evidence="12">
    <location>
        <begin position="311"/>
        <end position="459"/>
    </location>
</feature>
<evidence type="ECO:0000256" key="7">
    <source>
        <dbReference type="ARBA" id="ARBA00022989"/>
    </source>
</evidence>
<dbReference type="PANTHER" id="PTHR45761">
    <property type="entry name" value="EXTENDED SYNAPTOTAGMIN-LIKE PROTEIN 2, ISOFORM C"/>
    <property type="match status" value="1"/>
</dbReference>
<dbReference type="GO" id="GO:0006869">
    <property type="term" value="P:lipid transport"/>
    <property type="evidence" value="ECO:0007669"/>
    <property type="project" value="UniProtKB-KW"/>
</dbReference>
<dbReference type="SMART" id="SM00239">
    <property type="entry name" value="C2"/>
    <property type="match status" value="3"/>
</dbReference>
<evidence type="ECO:0000259" key="12">
    <source>
        <dbReference type="PROSITE" id="PS50004"/>
    </source>
</evidence>
<evidence type="ECO:0000259" key="13">
    <source>
        <dbReference type="PROSITE" id="PS51847"/>
    </source>
</evidence>
<keyword evidence="9" id="KW-0446">Lipid-binding</keyword>
<evidence type="ECO:0000256" key="2">
    <source>
        <dbReference type="ARBA" id="ARBA00022448"/>
    </source>
</evidence>
<feature type="compositionally biased region" description="Polar residues" evidence="11">
    <location>
        <begin position="14"/>
        <end position="28"/>
    </location>
</feature>
<organism evidence="14 15">
    <name type="scientific">Allacma fusca</name>
    <dbReference type="NCBI Taxonomy" id="39272"/>
    <lineage>
        <taxon>Eukaryota</taxon>
        <taxon>Metazoa</taxon>
        <taxon>Ecdysozoa</taxon>
        <taxon>Arthropoda</taxon>
        <taxon>Hexapoda</taxon>
        <taxon>Collembola</taxon>
        <taxon>Symphypleona</taxon>
        <taxon>Sminthuridae</taxon>
        <taxon>Allacma</taxon>
    </lineage>
</organism>
<evidence type="ECO:0000256" key="11">
    <source>
        <dbReference type="SAM" id="MobiDB-lite"/>
    </source>
</evidence>
<dbReference type="GO" id="GO:0005509">
    <property type="term" value="F:calcium ion binding"/>
    <property type="evidence" value="ECO:0007669"/>
    <property type="project" value="TreeGrafter"/>
</dbReference>
<keyword evidence="7" id="KW-1133">Transmembrane helix</keyword>
<dbReference type="InterPro" id="IPR039010">
    <property type="entry name" value="Synaptotagmin_SMP"/>
</dbReference>
<dbReference type="EMBL" id="CAJVCH010138609">
    <property type="protein sequence ID" value="CAG7726679.1"/>
    <property type="molecule type" value="Genomic_DNA"/>
</dbReference>
<accession>A0A8J2P0W8</accession>
<keyword evidence="6" id="KW-0106">Calcium</keyword>
<dbReference type="InterPro" id="IPR000008">
    <property type="entry name" value="C2_dom"/>
</dbReference>
<dbReference type="Proteomes" id="UP000708208">
    <property type="component" value="Unassembled WGS sequence"/>
</dbReference>
<feature type="region of interest" description="Disordered" evidence="11">
    <location>
        <begin position="620"/>
        <end position="690"/>
    </location>
</feature>
<dbReference type="PANTHER" id="PTHR45761:SF1">
    <property type="entry name" value="EXTENDED SYNAPTOTAGMIN-LIKE PROTEIN 2, ISOFORM C"/>
    <property type="match status" value="1"/>
</dbReference>
<dbReference type="GO" id="GO:0005789">
    <property type="term" value="C:endoplasmic reticulum membrane"/>
    <property type="evidence" value="ECO:0007669"/>
    <property type="project" value="TreeGrafter"/>
</dbReference>
<comment type="subcellular location">
    <subcellularLocation>
        <location evidence="1">Membrane</location>
    </subcellularLocation>
</comment>
<feature type="domain" description="C2" evidence="12">
    <location>
        <begin position="719"/>
        <end position="835"/>
    </location>
</feature>
<feature type="compositionally biased region" description="Acidic residues" evidence="11">
    <location>
        <begin position="628"/>
        <end position="640"/>
    </location>
</feature>
<dbReference type="GO" id="GO:0031210">
    <property type="term" value="F:phosphatidylcholine binding"/>
    <property type="evidence" value="ECO:0007669"/>
    <property type="project" value="TreeGrafter"/>
</dbReference>
<feature type="domain" description="SMP-LTD" evidence="13">
    <location>
        <begin position="137"/>
        <end position="318"/>
    </location>
</feature>
<feature type="region of interest" description="Disordered" evidence="11">
    <location>
        <begin position="1"/>
        <end position="37"/>
    </location>
</feature>
<evidence type="ECO:0000256" key="3">
    <source>
        <dbReference type="ARBA" id="ARBA00022692"/>
    </source>
</evidence>
<sequence length="839" mass="93376">MDAGDKAAVDPGSAQCSSGGHPGTSSDNRFMPIGPASLNPGGKGKKYKFVEPPGISSWMFSFAKKCFVCGLVYSMGYFQISVGWLVGPIVLLVVRDQWRRHHDSQRAIAAAAARGDEREIVLARLGDNLPSWVIFPDVERAEWLNQILKQLWPKINNYTFELVREVIEPPLRDALATSYKMGSFRFEKIILGDNPVRVRGVKVYDEKKTDRSEIIMDLDIVYASDCDIRISVAKIRAGIKDLHLSGTLRLVMKPLINQIPLIGGVQYFFLNPPSLDFNLIGAADLFDMPGLSDLIRRIVQEQICAMCVLPNKMFIQLSDQVNASDTCITRPQGVVRICAIEAKNLLKKDVGVLGTGKSDPYVVLSVGAQQHKSKIINNTVNPKWEYYCEMVVEELGQILNVVLYDYDDVPRNDEFLGRLGVEVWDYDAGFPGVLNDDFLGRTSVDLSLVSREGTMDVWLELEEVKKGAIHLKLSWMGFSDNPAELKNALIESQNFGLASCLLTVRLDSAKNLPVIREGSKPDPYVILSVGKVQYESVAKEKTSDPVYEQVFHFLVRNPLTDTLLLKVVDKKSGVDLGAMKQSLDLVYHRPDMKMEKQSLSLNTKSDAKIMLTMEMHVLKQGPAKSFEPEETDEADEDDEPSSTSGKASHTTDDVQKQPVVASNSVGPKPGPTSGAAEAPSGNVSVAADGDNHGLELEPLATKNHESEPLMTAPKSLEGEDQKVRLTIRYSQTTHQLIVVVHTVTNLPIEREELPDPYVKLYVLPERSKKHKTEAKKDQCNPVYDERFEFPVIDLRGKTLHVQVCDKKFIRSSPRLGEVYVALDDFQLGNVVTSWYPLTV</sequence>
<gene>
    <name evidence="14" type="ORF">AFUS01_LOCUS15573</name>
</gene>
<keyword evidence="5" id="KW-0677">Repeat</keyword>
<evidence type="ECO:0000256" key="6">
    <source>
        <dbReference type="ARBA" id="ARBA00022837"/>
    </source>
</evidence>
<dbReference type="InterPro" id="IPR051634">
    <property type="entry name" value="Extended_Synaptotagmin"/>
</dbReference>
<dbReference type="CDD" id="cd21670">
    <property type="entry name" value="SMP_ESyt"/>
    <property type="match status" value="1"/>
</dbReference>
<dbReference type="Pfam" id="PF00168">
    <property type="entry name" value="C2"/>
    <property type="match status" value="3"/>
</dbReference>
<keyword evidence="2" id="KW-0813">Transport</keyword>
<evidence type="ECO:0000256" key="10">
    <source>
        <dbReference type="ARBA" id="ARBA00023136"/>
    </source>
</evidence>
<keyword evidence="4" id="KW-0479">Metal-binding</keyword>
<feature type="domain" description="C2" evidence="12">
    <location>
        <begin position="481"/>
        <end position="603"/>
    </location>
</feature>
<keyword evidence="8" id="KW-0445">Lipid transport</keyword>